<evidence type="ECO:0000256" key="1">
    <source>
        <dbReference type="SAM" id="Coils"/>
    </source>
</evidence>
<gene>
    <name evidence="3" type="ORF">BC938DRAFT_484142</name>
</gene>
<evidence type="ECO:0000256" key="2">
    <source>
        <dbReference type="SAM" id="MobiDB-lite"/>
    </source>
</evidence>
<proteinExistence type="predicted"/>
<sequence length="452" mass="49792">METAFPLWKRGSNVHSTPRKTERIAVRQGNGYTREPILKECRKTAPVPDQGHHYKRKSDFLSYRNSSSLCLKKLAVGEGGTHKVGRGGLVHDDLCPLGGLWSEEGGRVEVAEDGLLGRRDTARGVGNAAIERPRIVAAAVAAAVAGASRVLGIGGQEWWWELCSEGVASRVVESRLTGWQRWWQTEDGGFLTATKSRIHVLLSPIRGLPYIKARNDPVTKVRARSVRLVRAVRVCGGKARMIEDVAKLQRQLASLEKEVQAIRLNKDEFTDLRFVFAQLPDRLSMDATTIVDDCLYWWYVWLPTAICVTRIPVPIARGPESDGPVRAMFLCVLASRALAIPTRHLGRDRRGGGAEGEDRNPDTVRLAMRLLAICVLSANIATMAASKDARGYGQAKSDEDFEDRPDSHQPQTIVLLPAHIPSPASQLAPRQPKTPFLHALTAPRPARPMAAK</sequence>
<keyword evidence="4" id="KW-1185">Reference proteome</keyword>
<dbReference type="EMBL" id="RBNJ01000971">
    <property type="protein sequence ID" value="RUS33753.1"/>
    <property type="molecule type" value="Genomic_DNA"/>
</dbReference>
<dbReference type="AlphaFoldDB" id="A0A433QVB7"/>
<feature type="coiled-coil region" evidence="1">
    <location>
        <begin position="238"/>
        <end position="272"/>
    </location>
</feature>
<name>A0A433QVB7_9FUNG</name>
<reference evidence="3 4" key="1">
    <citation type="journal article" date="2018" name="New Phytol.">
        <title>Phylogenomics of Endogonaceae and evolution of mycorrhizas within Mucoromycota.</title>
        <authorList>
            <person name="Chang Y."/>
            <person name="Desiro A."/>
            <person name="Na H."/>
            <person name="Sandor L."/>
            <person name="Lipzen A."/>
            <person name="Clum A."/>
            <person name="Barry K."/>
            <person name="Grigoriev I.V."/>
            <person name="Martin F.M."/>
            <person name="Stajich J.E."/>
            <person name="Smith M.E."/>
            <person name="Bonito G."/>
            <person name="Spatafora J.W."/>
        </authorList>
    </citation>
    <scope>NUCLEOTIDE SEQUENCE [LARGE SCALE GENOMIC DNA]</scope>
    <source>
        <strain evidence="3 4">AD002</strain>
    </source>
</reference>
<accession>A0A433QVB7</accession>
<feature type="region of interest" description="Disordered" evidence="2">
    <location>
        <begin position="388"/>
        <end position="411"/>
    </location>
</feature>
<evidence type="ECO:0000313" key="4">
    <source>
        <dbReference type="Proteomes" id="UP000274822"/>
    </source>
</evidence>
<organism evidence="3 4">
    <name type="scientific">Jimgerdemannia flammicorona</name>
    <dbReference type="NCBI Taxonomy" id="994334"/>
    <lineage>
        <taxon>Eukaryota</taxon>
        <taxon>Fungi</taxon>
        <taxon>Fungi incertae sedis</taxon>
        <taxon>Mucoromycota</taxon>
        <taxon>Mucoromycotina</taxon>
        <taxon>Endogonomycetes</taxon>
        <taxon>Endogonales</taxon>
        <taxon>Endogonaceae</taxon>
        <taxon>Jimgerdemannia</taxon>
    </lineage>
</organism>
<keyword evidence="1" id="KW-0175">Coiled coil</keyword>
<protein>
    <submittedName>
        <fullName evidence="3">Uncharacterized protein</fullName>
    </submittedName>
</protein>
<evidence type="ECO:0000313" key="3">
    <source>
        <dbReference type="EMBL" id="RUS33753.1"/>
    </source>
</evidence>
<comment type="caution">
    <text evidence="3">The sequence shown here is derived from an EMBL/GenBank/DDBJ whole genome shotgun (WGS) entry which is preliminary data.</text>
</comment>
<dbReference type="Proteomes" id="UP000274822">
    <property type="component" value="Unassembled WGS sequence"/>
</dbReference>